<dbReference type="InterPro" id="IPR036589">
    <property type="entry name" value="HCY_dom_sf"/>
</dbReference>
<reference evidence="7" key="1">
    <citation type="submission" date="2023-03" db="EMBL/GenBank/DDBJ databases">
        <title>Edaphobacter sp.</title>
        <authorList>
            <person name="Huber K.J."/>
            <person name="Papendorf J."/>
            <person name="Pilke C."/>
            <person name="Bunk B."/>
            <person name="Sproeer C."/>
            <person name="Pester M."/>
        </authorList>
    </citation>
    <scope>NUCLEOTIDE SEQUENCE</scope>
    <source>
        <strain evidence="7">DSM 110680</strain>
    </source>
</reference>
<gene>
    <name evidence="7" type="primary">mmuM</name>
    <name evidence="7" type="ORF">P8935_06070</name>
</gene>
<dbReference type="GO" id="GO:0033528">
    <property type="term" value="P:S-methylmethionine cycle"/>
    <property type="evidence" value="ECO:0007669"/>
    <property type="project" value="TreeGrafter"/>
</dbReference>
<keyword evidence="2 5" id="KW-0808">Transferase</keyword>
<dbReference type="AlphaFoldDB" id="A0AAU7DNH8"/>
<dbReference type="SUPFAM" id="SSF82282">
    <property type="entry name" value="Homocysteine S-methyltransferase"/>
    <property type="match status" value="1"/>
</dbReference>
<feature type="binding site" evidence="5">
    <location>
        <position position="291"/>
    </location>
    <ligand>
        <name>Zn(2+)</name>
        <dbReference type="ChEBI" id="CHEBI:29105"/>
    </ligand>
</feature>
<comment type="cofactor">
    <cofactor evidence="5">
        <name>Zn(2+)</name>
        <dbReference type="ChEBI" id="CHEBI:29105"/>
    </cofactor>
</comment>
<evidence type="ECO:0000256" key="3">
    <source>
        <dbReference type="ARBA" id="ARBA00022723"/>
    </source>
</evidence>
<feature type="binding site" evidence="5">
    <location>
        <position position="226"/>
    </location>
    <ligand>
        <name>Zn(2+)</name>
        <dbReference type="ChEBI" id="CHEBI:29105"/>
    </ligand>
</feature>
<organism evidence="7">
    <name type="scientific">Telmatobacter sp. DSM 110680</name>
    <dbReference type="NCBI Taxonomy" id="3036704"/>
    <lineage>
        <taxon>Bacteria</taxon>
        <taxon>Pseudomonadati</taxon>
        <taxon>Acidobacteriota</taxon>
        <taxon>Terriglobia</taxon>
        <taxon>Terriglobales</taxon>
        <taxon>Acidobacteriaceae</taxon>
        <taxon>Telmatobacter</taxon>
    </lineage>
</organism>
<feature type="domain" description="Hcy-binding" evidence="6">
    <location>
        <begin position="3"/>
        <end position="306"/>
    </location>
</feature>
<evidence type="ECO:0000256" key="4">
    <source>
        <dbReference type="ARBA" id="ARBA00022833"/>
    </source>
</evidence>
<dbReference type="Gene3D" id="3.20.20.330">
    <property type="entry name" value="Homocysteine-binding-like domain"/>
    <property type="match status" value="1"/>
</dbReference>
<keyword evidence="3 5" id="KW-0479">Metal-binding</keyword>
<keyword evidence="4 5" id="KW-0862">Zinc</keyword>
<evidence type="ECO:0000259" key="6">
    <source>
        <dbReference type="PROSITE" id="PS50970"/>
    </source>
</evidence>
<dbReference type="RefSeq" id="WP_348264097.1">
    <property type="nucleotide sequence ID" value="NZ_CP121196.1"/>
</dbReference>
<evidence type="ECO:0000256" key="2">
    <source>
        <dbReference type="ARBA" id="ARBA00022679"/>
    </source>
</evidence>
<keyword evidence="1 5" id="KW-0489">Methyltransferase</keyword>
<dbReference type="InterPro" id="IPR003726">
    <property type="entry name" value="HCY_dom"/>
</dbReference>
<dbReference type="EMBL" id="CP121196">
    <property type="protein sequence ID" value="XBH18879.1"/>
    <property type="molecule type" value="Genomic_DNA"/>
</dbReference>
<dbReference type="PANTHER" id="PTHR46015">
    <property type="entry name" value="ZGC:172121"/>
    <property type="match status" value="1"/>
</dbReference>
<dbReference type="Pfam" id="PF02574">
    <property type="entry name" value="S-methyl_trans"/>
    <property type="match status" value="1"/>
</dbReference>
<dbReference type="GO" id="GO:0046872">
    <property type="term" value="F:metal ion binding"/>
    <property type="evidence" value="ECO:0007669"/>
    <property type="project" value="UniProtKB-KW"/>
</dbReference>
<dbReference type="NCBIfam" id="NF007020">
    <property type="entry name" value="PRK09485.1"/>
    <property type="match status" value="1"/>
</dbReference>
<evidence type="ECO:0000256" key="1">
    <source>
        <dbReference type="ARBA" id="ARBA00022603"/>
    </source>
</evidence>
<dbReference type="PROSITE" id="PS50970">
    <property type="entry name" value="HCY"/>
    <property type="match status" value="1"/>
</dbReference>
<dbReference type="GO" id="GO:0008898">
    <property type="term" value="F:S-adenosylmethionine-homocysteine S-methyltransferase activity"/>
    <property type="evidence" value="ECO:0007669"/>
    <property type="project" value="TreeGrafter"/>
</dbReference>
<dbReference type="InterPro" id="IPR051486">
    <property type="entry name" value="Hcy_S-methyltransferase"/>
</dbReference>
<sequence>MRAGTSIADALRSAHVLDGGMASELEYLGANIDGPLWSAHVLEDAPEKIVAVHRAYIEAGADIIETASYQVSRMGYAEVGLDPALAGAALLRSVSLAREAASAAHGKRVLIAASLGPYGAALHNGAEYHGNYTCTFADLIAFHADRIKILANANGQESPDLLAFETLPSLVEAVAIGQALKPYPELAAWFTFTCVDQEHVAHGEPLRQCAAAVAAFPQTTAVGVNCTHPTLISALIAELRAASDKPIVVYPNSGEGWDAQNRCWTGTGDPASFASQAADWLAAGAQIIGGCCRTRPAHIHQVARLFP</sequence>
<protein>
    <submittedName>
        <fullName evidence="7">Homocysteine S-methyltransferase</fullName>
        <ecNumber evidence="7">2.1.1.10</ecNumber>
    </submittedName>
</protein>
<proteinExistence type="predicted"/>
<feature type="binding site" evidence="5">
    <location>
        <position position="292"/>
    </location>
    <ligand>
        <name>Zn(2+)</name>
        <dbReference type="ChEBI" id="CHEBI:29105"/>
    </ligand>
</feature>
<evidence type="ECO:0000256" key="5">
    <source>
        <dbReference type="PROSITE-ProRule" id="PRU00333"/>
    </source>
</evidence>
<dbReference type="GO" id="GO:0032259">
    <property type="term" value="P:methylation"/>
    <property type="evidence" value="ECO:0007669"/>
    <property type="project" value="UniProtKB-KW"/>
</dbReference>
<dbReference type="GO" id="GO:0009086">
    <property type="term" value="P:methionine biosynthetic process"/>
    <property type="evidence" value="ECO:0007669"/>
    <property type="project" value="TreeGrafter"/>
</dbReference>
<name>A0AAU7DNH8_9BACT</name>
<accession>A0AAU7DNH8</accession>
<evidence type="ECO:0000313" key="7">
    <source>
        <dbReference type="EMBL" id="XBH18879.1"/>
    </source>
</evidence>
<dbReference type="PANTHER" id="PTHR46015:SF1">
    <property type="entry name" value="HOMOCYSTEINE S-METHYLTRANSFERASE-LIKE ISOFORM 1"/>
    <property type="match status" value="1"/>
</dbReference>
<dbReference type="EC" id="2.1.1.10" evidence="7"/>